<dbReference type="GO" id="GO:0016209">
    <property type="term" value="F:antioxidant activity"/>
    <property type="evidence" value="ECO:0007669"/>
    <property type="project" value="InterPro"/>
</dbReference>
<dbReference type="STRING" id="1707952.A6A03_09105"/>
<dbReference type="CDD" id="cd02966">
    <property type="entry name" value="TlpA_like_family"/>
    <property type="match status" value="1"/>
</dbReference>
<reference evidence="2 3" key="1">
    <citation type="submission" date="2016-04" db="EMBL/GenBank/DDBJ databases">
        <title>Chloroflexus islandicus sp. nov., a thermophilic filamentous anoxygenic phototrophic bacterium from geyser Strokkur (Iceland).</title>
        <authorList>
            <person name="Gaisin V.A."/>
            <person name="Kalashnikov A.M."/>
            <person name="Sukhacheva M.V."/>
            <person name="Grouzdev D.S."/>
            <person name="Ivanov T.M."/>
            <person name="Kuznetsov B."/>
            <person name="Gorlenko V.M."/>
        </authorList>
    </citation>
    <scope>NUCLEOTIDE SEQUENCE [LARGE SCALE GENOMIC DNA]</scope>
    <source>
        <strain evidence="3">isl-2</strain>
    </source>
</reference>
<evidence type="ECO:0000259" key="1">
    <source>
        <dbReference type="PROSITE" id="PS51352"/>
    </source>
</evidence>
<dbReference type="RefSeq" id="WP_066783379.1">
    <property type="nucleotide sequence ID" value="NZ_LWQS01000034.1"/>
</dbReference>
<keyword evidence="3" id="KW-1185">Reference proteome</keyword>
<dbReference type="PROSITE" id="PS00194">
    <property type="entry name" value="THIOREDOXIN_1"/>
    <property type="match status" value="1"/>
</dbReference>
<dbReference type="InterPro" id="IPR017937">
    <property type="entry name" value="Thioredoxin_CS"/>
</dbReference>
<sequence length="178" mass="19582">MNKTQRDWLTLMLMIAGIGWIVISRPPDLPPVTVSPRPGFVAPAIALPQANGETLPLSALRGQVVIVNFWASWCGPCRAEMPTLEKLYQAERERGLTILAVNSTVQDDEVAVAAMQREFGLSFPIVFDRDGETGQRYGVRMLPTTFIVDRTGVIREVFFGGPLSEASLRSVIEPLLGE</sequence>
<name>A0A178MI89_9CHLR</name>
<dbReference type="SUPFAM" id="SSF52833">
    <property type="entry name" value="Thioredoxin-like"/>
    <property type="match status" value="1"/>
</dbReference>
<dbReference type="AlphaFoldDB" id="A0A178MI89"/>
<organism evidence="2 3">
    <name type="scientific">Chloroflexus islandicus</name>
    <dbReference type="NCBI Taxonomy" id="1707952"/>
    <lineage>
        <taxon>Bacteria</taxon>
        <taxon>Bacillati</taxon>
        <taxon>Chloroflexota</taxon>
        <taxon>Chloroflexia</taxon>
        <taxon>Chloroflexales</taxon>
        <taxon>Chloroflexineae</taxon>
        <taxon>Chloroflexaceae</taxon>
        <taxon>Chloroflexus</taxon>
    </lineage>
</organism>
<accession>A0A178MI89</accession>
<dbReference type="EMBL" id="LWQS01000034">
    <property type="protein sequence ID" value="OAN47785.1"/>
    <property type="molecule type" value="Genomic_DNA"/>
</dbReference>
<evidence type="ECO:0000313" key="2">
    <source>
        <dbReference type="EMBL" id="OAN47785.1"/>
    </source>
</evidence>
<dbReference type="InterPro" id="IPR050553">
    <property type="entry name" value="Thioredoxin_ResA/DsbE_sf"/>
</dbReference>
<dbReference type="InterPro" id="IPR000866">
    <property type="entry name" value="AhpC/TSA"/>
</dbReference>
<dbReference type="Proteomes" id="UP000078287">
    <property type="component" value="Unassembled WGS sequence"/>
</dbReference>
<dbReference type="PROSITE" id="PS51352">
    <property type="entry name" value="THIOREDOXIN_2"/>
    <property type="match status" value="1"/>
</dbReference>
<dbReference type="PANTHER" id="PTHR42852">
    <property type="entry name" value="THIOL:DISULFIDE INTERCHANGE PROTEIN DSBE"/>
    <property type="match status" value="1"/>
</dbReference>
<evidence type="ECO:0000313" key="3">
    <source>
        <dbReference type="Proteomes" id="UP000078287"/>
    </source>
</evidence>
<protein>
    <submittedName>
        <fullName evidence="2">Alkyl hydroperoxide reductase</fullName>
    </submittedName>
</protein>
<dbReference type="GO" id="GO:0016491">
    <property type="term" value="F:oxidoreductase activity"/>
    <property type="evidence" value="ECO:0007669"/>
    <property type="project" value="InterPro"/>
</dbReference>
<proteinExistence type="predicted"/>
<dbReference type="InterPro" id="IPR013766">
    <property type="entry name" value="Thioredoxin_domain"/>
</dbReference>
<dbReference type="PANTHER" id="PTHR42852:SF17">
    <property type="entry name" value="THIOREDOXIN-LIKE PROTEIN HI_1115"/>
    <property type="match status" value="1"/>
</dbReference>
<dbReference type="InterPro" id="IPR036249">
    <property type="entry name" value="Thioredoxin-like_sf"/>
</dbReference>
<dbReference type="Gene3D" id="3.40.30.10">
    <property type="entry name" value="Glutaredoxin"/>
    <property type="match status" value="1"/>
</dbReference>
<comment type="caution">
    <text evidence="2">The sequence shown here is derived from an EMBL/GenBank/DDBJ whole genome shotgun (WGS) entry which is preliminary data.</text>
</comment>
<dbReference type="OrthoDB" id="25753at2"/>
<gene>
    <name evidence="2" type="ORF">A6A03_09105</name>
</gene>
<dbReference type="Pfam" id="PF00578">
    <property type="entry name" value="AhpC-TSA"/>
    <property type="match status" value="1"/>
</dbReference>
<feature type="domain" description="Thioredoxin" evidence="1">
    <location>
        <begin position="36"/>
        <end position="177"/>
    </location>
</feature>